<gene>
    <name evidence="1" type="ORF">EVAR_99339_1</name>
</gene>
<comment type="caution">
    <text evidence="1">The sequence shown here is derived from an EMBL/GenBank/DDBJ whole genome shotgun (WGS) entry which is preliminary data.</text>
</comment>
<protein>
    <submittedName>
        <fullName evidence="1">Uncharacterized protein</fullName>
    </submittedName>
</protein>
<reference evidence="1 2" key="1">
    <citation type="journal article" date="2019" name="Commun. Biol.">
        <title>The bagworm genome reveals a unique fibroin gene that provides high tensile strength.</title>
        <authorList>
            <person name="Kono N."/>
            <person name="Nakamura H."/>
            <person name="Ohtoshi R."/>
            <person name="Tomita M."/>
            <person name="Numata K."/>
            <person name="Arakawa K."/>
        </authorList>
    </citation>
    <scope>NUCLEOTIDE SEQUENCE [LARGE SCALE GENOMIC DNA]</scope>
</reference>
<name>A0A4C1T0E7_EUMVA</name>
<accession>A0A4C1T0E7</accession>
<evidence type="ECO:0000313" key="2">
    <source>
        <dbReference type="Proteomes" id="UP000299102"/>
    </source>
</evidence>
<dbReference type="EMBL" id="BGZK01004211">
    <property type="protein sequence ID" value="GBP07604.1"/>
    <property type="molecule type" value="Genomic_DNA"/>
</dbReference>
<organism evidence="1 2">
    <name type="scientific">Eumeta variegata</name>
    <name type="common">Bagworm moth</name>
    <name type="synonym">Eumeta japonica</name>
    <dbReference type="NCBI Taxonomy" id="151549"/>
    <lineage>
        <taxon>Eukaryota</taxon>
        <taxon>Metazoa</taxon>
        <taxon>Ecdysozoa</taxon>
        <taxon>Arthropoda</taxon>
        <taxon>Hexapoda</taxon>
        <taxon>Insecta</taxon>
        <taxon>Pterygota</taxon>
        <taxon>Neoptera</taxon>
        <taxon>Endopterygota</taxon>
        <taxon>Lepidoptera</taxon>
        <taxon>Glossata</taxon>
        <taxon>Ditrysia</taxon>
        <taxon>Tineoidea</taxon>
        <taxon>Psychidae</taxon>
        <taxon>Oiketicinae</taxon>
        <taxon>Eumeta</taxon>
    </lineage>
</organism>
<evidence type="ECO:0000313" key="1">
    <source>
        <dbReference type="EMBL" id="GBP07604.1"/>
    </source>
</evidence>
<keyword evidence="2" id="KW-1185">Reference proteome</keyword>
<proteinExistence type="predicted"/>
<dbReference type="AlphaFoldDB" id="A0A4C1T0E7"/>
<sequence>MLRKVDDRRRPWTLAIPEKSPVFRSRLGIGYLKEDRSMKLSGAMEWGGSRNSIHWTKSKKSCHLTSRCALRLCGAAIRYGVGGGACPIGRGLHRHCISTHQSVKRFMPSACARTRRRACAPVPPDAVKPALTRRRTVAGCGRVLHTLLRKETPRAARDLLNFHPVRARV</sequence>
<dbReference type="Proteomes" id="UP000299102">
    <property type="component" value="Unassembled WGS sequence"/>
</dbReference>